<evidence type="ECO:0000256" key="3">
    <source>
        <dbReference type="ARBA" id="ARBA00022490"/>
    </source>
</evidence>
<evidence type="ECO:0000256" key="9">
    <source>
        <dbReference type="ARBA" id="ARBA00022730"/>
    </source>
</evidence>
<dbReference type="HAMAP" id="MF_00970">
    <property type="entry name" value="RNase_E"/>
    <property type="match status" value="1"/>
</dbReference>
<dbReference type="InterPro" id="IPR004659">
    <property type="entry name" value="RNase_E/G"/>
</dbReference>
<feature type="compositionally biased region" description="Basic and acidic residues" evidence="16">
    <location>
        <begin position="700"/>
        <end position="714"/>
    </location>
</feature>
<dbReference type="InterPro" id="IPR019307">
    <property type="entry name" value="RNA-bd_AU-1/RNase_E/G"/>
</dbReference>
<dbReference type="Pfam" id="PF10150">
    <property type="entry name" value="RNase_E_G"/>
    <property type="match status" value="1"/>
</dbReference>
<dbReference type="SMART" id="SM00316">
    <property type="entry name" value="S1"/>
    <property type="match status" value="1"/>
</dbReference>
<reference evidence="18 19" key="1">
    <citation type="journal article" date="2024" name="Microbiology">
        <title>Methylomarinum rosea sp. nov., a novel halophilic methanotrophic bacterium from the hypersaline Lake Elton.</title>
        <authorList>
            <person name="Suleimanov R.Z."/>
            <person name="Oshkin I.Y."/>
            <person name="Danilova O.V."/>
            <person name="Suzina N.E."/>
            <person name="Dedysh S.N."/>
        </authorList>
    </citation>
    <scope>NUCLEOTIDE SEQUENCE [LARGE SCALE GENOMIC DNA]</scope>
    <source>
        <strain evidence="18 19">Ch1-1</strain>
    </source>
</reference>
<keyword evidence="11 15" id="KW-0378">Hydrolase</keyword>
<evidence type="ECO:0000256" key="11">
    <source>
        <dbReference type="ARBA" id="ARBA00022801"/>
    </source>
</evidence>
<keyword evidence="19" id="KW-1185">Reference proteome</keyword>
<feature type="compositionally biased region" description="Basic and acidic residues" evidence="16">
    <location>
        <begin position="723"/>
        <end position="737"/>
    </location>
</feature>
<evidence type="ECO:0000256" key="2">
    <source>
        <dbReference type="ARBA" id="ARBA00022475"/>
    </source>
</evidence>
<feature type="binding site" evidence="15">
    <location>
        <position position="409"/>
    </location>
    <ligand>
        <name>Zn(2+)</name>
        <dbReference type="ChEBI" id="CHEBI:29105"/>
        <note>ligand shared between dimeric partners</note>
    </ligand>
</feature>
<feature type="binding site" evidence="15">
    <location>
        <position position="406"/>
    </location>
    <ligand>
        <name>Zn(2+)</name>
        <dbReference type="ChEBI" id="CHEBI:29105"/>
        <note>ligand shared between dimeric partners</note>
    </ligand>
</feature>
<dbReference type="GO" id="GO:0019843">
    <property type="term" value="F:rRNA binding"/>
    <property type="evidence" value="ECO:0007669"/>
    <property type="project" value="UniProtKB-KW"/>
</dbReference>
<keyword evidence="15" id="KW-0862">Zinc</keyword>
<dbReference type="GO" id="GO:0005737">
    <property type="term" value="C:cytoplasm"/>
    <property type="evidence" value="ECO:0007669"/>
    <property type="project" value="UniProtKB-SubCell"/>
</dbReference>
<evidence type="ECO:0000259" key="17">
    <source>
        <dbReference type="PROSITE" id="PS50126"/>
    </source>
</evidence>
<dbReference type="Pfam" id="PF20833">
    <property type="entry name" value="RNase_E_G_Thio"/>
    <property type="match status" value="1"/>
</dbReference>
<comment type="subcellular location">
    <subcellularLocation>
        <location evidence="15">Cytoplasm</location>
    </subcellularLocation>
    <subcellularLocation>
        <location evidence="15">Cell inner membrane</location>
        <topology evidence="15">Peripheral membrane protein</topology>
        <orientation evidence="15">Cytoplasmic side</orientation>
    </subcellularLocation>
</comment>
<dbReference type="GO" id="GO:0006402">
    <property type="term" value="P:mRNA catabolic process"/>
    <property type="evidence" value="ECO:0007669"/>
    <property type="project" value="UniProtKB-UniRule"/>
</dbReference>
<feature type="domain" description="S1 motif" evidence="17">
    <location>
        <begin position="39"/>
        <end position="122"/>
    </location>
</feature>
<keyword evidence="5 15" id="KW-0698">rRNA processing</keyword>
<keyword evidence="13 15" id="KW-0694">RNA-binding</keyword>
<keyword evidence="3 15" id="KW-0963">Cytoplasm</keyword>
<name>A0AAU7NPS8_9GAMM</name>
<dbReference type="EC" id="3.1.26.12" evidence="15"/>
<evidence type="ECO:0000313" key="19">
    <source>
        <dbReference type="Proteomes" id="UP001225378"/>
    </source>
</evidence>
<evidence type="ECO:0000256" key="4">
    <source>
        <dbReference type="ARBA" id="ARBA00022519"/>
    </source>
</evidence>
<dbReference type="RefSeq" id="WP_349431102.1">
    <property type="nucleotide sequence ID" value="NZ_CP157743.1"/>
</dbReference>
<keyword evidence="2 15" id="KW-1003">Cell membrane</keyword>
<evidence type="ECO:0000256" key="10">
    <source>
        <dbReference type="ARBA" id="ARBA00022759"/>
    </source>
</evidence>
<dbReference type="InterPro" id="IPR028878">
    <property type="entry name" value="RNase_E"/>
</dbReference>
<dbReference type="CDD" id="cd04453">
    <property type="entry name" value="S1_RNase_E"/>
    <property type="match status" value="1"/>
</dbReference>
<keyword evidence="15" id="KW-0820">tRNA-binding</keyword>
<dbReference type="AlphaFoldDB" id="A0AAU7NPS8"/>
<evidence type="ECO:0000256" key="14">
    <source>
        <dbReference type="ARBA" id="ARBA00023136"/>
    </source>
</evidence>
<dbReference type="InterPro" id="IPR012340">
    <property type="entry name" value="NA-bd_OB-fold"/>
</dbReference>
<proteinExistence type="inferred from homology"/>
<protein>
    <recommendedName>
        <fullName evidence="15">Ribonuclease E</fullName>
        <shortName evidence="15">RNase E</shortName>
        <ecNumber evidence="15">3.1.26.12</ecNumber>
    </recommendedName>
</protein>
<evidence type="ECO:0000256" key="16">
    <source>
        <dbReference type="SAM" id="MobiDB-lite"/>
    </source>
</evidence>
<comment type="similarity">
    <text evidence="15">Belongs to the RNase E/G family. RNase E subfamily.</text>
</comment>
<feature type="region of interest" description="Required for zinc-mediated homotetramerization and catalytic activity" evidence="15">
    <location>
        <begin position="406"/>
        <end position="409"/>
    </location>
</feature>
<dbReference type="PANTHER" id="PTHR30001:SF1">
    <property type="entry name" value="RIBONUCLEASE E_G-LIKE PROTEIN, CHLOROPLASTIC"/>
    <property type="match status" value="1"/>
</dbReference>
<organism evidence="18 19">
    <name type="scientific">Methylomarinum roseum</name>
    <dbReference type="NCBI Taxonomy" id="3067653"/>
    <lineage>
        <taxon>Bacteria</taxon>
        <taxon>Pseudomonadati</taxon>
        <taxon>Pseudomonadota</taxon>
        <taxon>Gammaproteobacteria</taxon>
        <taxon>Methylococcales</taxon>
        <taxon>Methylococcaceae</taxon>
        <taxon>Methylomarinum</taxon>
    </lineage>
</organism>
<keyword evidence="9 15" id="KW-0699">rRNA-binding</keyword>
<evidence type="ECO:0000256" key="13">
    <source>
        <dbReference type="ARBA" id="ARBA00022884"/>
    </source>
</evidence>
<dbReference type="Pfam" id="PF00575">
    <property type="entry name" value="S1"/>
    <property type="match status" value="1"/>
</dbReference>
<evidence type="ECO:0000256" key="7">
    <source>
        <dbReference type="ARBA" id="ARBA00022722"/>
    </source>
</evidence>
<evidence type="ECO:0000256" key="6">
    <source>
        <dbReference type="ARBA" id="ARBA00022694"/>
    </source>
</evidence>
<dbReference type="GO" id="GO:0000287">
    <property type="term" value="F:magnesium ion binding"/>
    <property type="evidence" value="ECO:0007669"/>
    <property type="project" value="UniProtKB-UniRule"/>
</dbReference>
<dbReference type="GO" id="GO:0008995">
    <property type="term" value="F:ribonuclease E activity"/>
    <property type="evidence" value="ECO:0007669"/>
    <property type="project" value="UniProtKB-EC"/>
</dbReference>
<dbReference type="NCBIfam" id="TIGR00757">
    <property type="entry name" value="RNaseEG"/>
    <property type="match status" value="1"/>
</dbReference>
<dbReference type="KEGG" id="mech:Q9L42_011355"/>
<dbReference type="GO" id="GO:0000049">
    <property type="term" value="F:tRNA binding"/>
    <property type="evidence" value="ECO:0007669"/>
    <property type="project" value="UniProtKB-KW"/>
</dbReference>
<feature type="compositionally biased region" description="Polar residues" evidence="16">
    <location>
        <begin position="670"/>
        <end position="689"/>
    </location>
</feature>
<evidence type="ECO:0000256" key="15">
    <source>
        <dbReference type="HAMAP-Rule" id="MF_00970"/>
    </source>
</evidence>
<feature type="region of interest" description="Disordered" evidence="16">
    <location>
        <begin position="561"/>
        <end position="737"/>
    </location>
</feature>
<feature type="compositionally biased region" description="Basic residues" evidence="16">
    <location>
        <begin position="638"/>
        <end position="654"/>
    </location>
</feature>
<dbReference type="SUPFAM" id="SSF50249">
    <property type="entry name" value="Nucleic acid-binding proteins"/>
    <property type="match status" value="1"/>
</dbReference>
<keyword evidence="14 15" id="KW-0472">Membrane</keyword>
<dbReference type="InterPro" id="IPR003029">
    <property type="entry name" value="S1_domain"/>
</dbReference>
<evidence type="ECO:0000256" key="1">
    <source>
        <dbReference type="ARBA" id="ARBA00005663"/>
    </source>
</evidence>
<dbReference type="InterPro" id="IPR048583">
    <property type="entry name" value="RNase_E_G_thioredoxin-like"/>
</dbReference>
<feature type="binding site" evidence="15">
    <location>
        <position position="348"/>
    </location>
    <ligand>
        <name>Mg(2+)</name>
        <dbReference type="ChEBI" id="CHEBI:18420"/>
        <note>catalytic</note>
    </ligand>
</feature>
<evidence type="ECO:0000256" key="5">
    <source>
        <dbReference type="ARBA" id="ARBA00022552"/>
    </source>
</evidence>
<sequence length="737" mass="82914">MKRMLINATQPEELRVALVDGQKLYDFDIEVPSKEQKKSNIYKGIITRVEPSLEAAFVNYGAEKHGFLPFKEISPQYRRSTNGSPEGEDKSSAKKPVQEGQEVIVQIEKEERGNKGAALTTYMSLAGTYLVLMPNNPKAGGISRRIEGDTRSELKETMAALDIPENMGLIIRTAGCGKNVEELQWDLNYLLQLWEAIDRSSSEQAAPFLIFQESNVIIRALRDHLRGEIDEILIDNEESFKLVQKFLKQVMPHYLSKAKLYSDSVPLFSRYQIETQIEMAYNREVSLPSGGSIVIDHSEALTSIDINSARATKGSDIEETALNTNLEAADEIARQLRLRDLGGLFVIDFIDMMANKNQRAVENRLRDALKIDRARIQTGRISRFGLLEMSRQRIRPSLGDASQLTCPRCKGQGSIRNVESVTLAVLRIIEEEAMKKGTEKVIAHLPIECATFLLNEKRNTIQDIEDRLNVSIIVLPSKHLETPAYDIERIKAADSTDEKSSHLQIKEEDITLPEFAKQSRQKFEKPAIKEFLPDSPAPVQNKKTSASLIQRFWQKLVGASEEEIPASQTPAEQGKKNGGGPRKKDKTEPRKARPSGQGRGPKRRTDKPPKSDTDKNAAETNVKESEDKSASSDESPRKPRNSRRGNNRRRRNPNYKKTERNDKPAEAKSDQQASQPAQTEKVEQQNGQTEKPRSYANQFAERKGDEKTDVKKAPAPESQTTEKPSEPPKAKMENNES</sequence>
<comment type="subunit">
    <text evidence="15">Component of the RNA degradosome, which is a multiprotein complex involved in RNA processing and mRNA degradation. Within the RNA degradosome, RNase E assembles into a homotetramer formed by a dimer of dimers.</text>
</comment>
<keyword evidence="8 15" id="KW-0479">Metal-binding</keyword>
<evidence type="ECO:0000313" key="18">
    <source>
        <dbReference type="EMBL" id="XBS18973.1"/>
    </source>
</evidence>
<keyword evidence="12 15" id="KW-0460">Magnesium</keyword>
<evidence type="ECO:0000256" key="12">
    <source>
        <dbReference type="ARBA" id="ARBA00022842"/>
    </source>
</evidence>
<dbReference type="GO" id="GO:0008033">
    <property type="term" value="P:tRNA processing"/>
    <property type="evidence" value="ECO:0007669"/>
    <property type="project" value="UniProtKB-UniRule"/>
</dbReference>
<evidence type="ECO:0000256" key="8">
    <source>
        <dbReference type="ARBA" id="ARBA00022723"/>
    </source>
</evidence>
<gene>
    <name evidence="15" type="primary">rne</name>
    <name evidence="18" type="ORF">Q9L42_011355</name>
</gene>
<keyword evidence="4 15" id="KW-0997">Cell inner membrane</keyword>
<comment type="function">
    <text evidence="15">Endoribonuclease that plays a central role in RNA processing and decay. Required for the maturation of 5S and 16S rRNAs and the majority of tRNAs. Also involved in the degradation of most mRNAs.</text>
</comment>
<comment type="catalytic activity">
    <reaction evidence="15">
        <text>Endonucleolytic cleavage of single-stranded RNA in A- and U-rich regions.</text>
        <dbReference type="EC" id="3.1.26.12"/>
    </reaction>
</comment>
<keyword evidence="7 15" id="KW-0540">Nuclease</keyword>
<feature type="region of interest" description="Disordered" evidence="16">
    <location>
        <begin position="75"/>
        <end position="100"/>
    </location>
</feature>
<dbReference type="Gene3D" id="3.40.1260.20">
    <property type="entry name" value="Ribonuclease E, catalytic domain"/>
    <property type="match status" value="1"/>
</dbReference>
<dbReference type="GO" id="GO:0008270">
    <property type="term" value="F:zinc ion binding"/>
    <property type="evidence" value="ECO:0007669"/>
    <property type="project" value="UniProtKB-UniRule"/>
</dbReference>
<dbReference type="PROSITE" id="PS50126">
    <property type="entry name" value="S1"/>
    <property type="match status" value="1"/>
</dbReference>
<comment type="cofactor">
    <cofactor evidence="15">
        <name>Zn(2+)</name>
        <dbReference type="ChEBI" id="CHEBI:29105"/>
    </cofactor>
    <text evidence="15">Binds 2 Zn(2+) ions per homotetramer.</text>
</comment>
<feature type="binding site" evidence="15">
    <location>
        <position position="305"/>
    </location>
    <ligand>
        <name>Mg(2+)</name>
        <dbReference type="ChEBI" id="CHEBI:18420"/>
        <note>catalytic</note>
    </ligand>
</feature>
<comment type="cofactor">
    <cofactor evidence="15">
        <name>Mg(2+)</name>
        <dbReference type="ChEBI" id="CHEBI:18420"/>
    </cofactor>
    <text evidence="15">Binds 1 Mg(2+) ion per subunit.</text>
</comment>
<keyword evidence="6 15" id="KW-0819">tRNA processing</keyword>
<dbReference type="GO" id="GO:0006364">
    <property type="term" value="P:rRNA processing"/>
    <property type="evidence" value="ECO:0007669"/>
    <property type="project" value="UniProtKB-UniRule"/>
</dbReference>
<feature type="compositionally biased region" description="Basic and acidic residues" evidence="16">
    <location>
        <begin position="656"/>
        <end position="669"/>
    </location>
</feature>
<accession>A0AAU7NPS8</accession>
<dbReference type="GO" id="GO:0009898">
    <property type="term" value="C:cytoplasmic side of plasma membrane"/>
    <property type="evidence" value="ECO:0007669"/>
    <property type="project" value="UniProtKB-UniRule"/>
</dbReference>
<dbReference type="Proteomes" id="UP001225378">
    <property type="component" value="Chromosome"/>
</dbReference>
<dbReference type="PANTHER" id="PTHR30001">
    <property type="entry name" value="RIBONUCLEASE"/>
    <property type="match status" value="1"/>
</dbReference>
<comment type="similarity">
    <text evidence="1">Belongs to the RNase E/G family. RNase G subfamily.</text>
</comment>
<keyword evidence="10 15" id="KW-0255">Endonuclease</keyword>
<feature type="compositionally biased region" description="Basic and acidic residues" evidence="16">
    <location>
        <begin position="606"/>
        <end position="637"/>
    </location>
</feature>
<dbReference type="Gene3D" id="2.40.50.140">
    <property type="entry name" value="Nucleic acid-binding proteins"/>
    <property type="match status" value="1"/>
</dbReference>
<dbReference type="EMBL" id="CP157743">
    <property type="protein sequence ID" value="XBS18973.1"/>
    <property type="molecule type" value="Genomic_DNA"/>
</dbReference>